<protein>
    <submittedName>
        <fullName evidence="2">Uncharacterized protein</fullName>
    </submittedName>
</protein>
<evidence type="ECO:0000313" key="3">
    <source>
        <dbReference type="Proteomes" id="UP000001055"/>
    </source>
</evidence>
<feature type="region of interest" description="Disordered" evidence="1">
    <location>
        <begin position="1"/>
        <end position="36"/>
    </location>
</feature>
<accession>Q0U1S4</accession>
<reference evidence="3" key="1">
    <citation type="journal article" date="2007" name="Plant Cell">
        <title>Dothideomycete-plant interactions illuminated by genome sequencing and EST analysis of the wheat pathogen Stagonospora nodorum.</title>
        <authorList>
            <person name="Hane J.K."/>
            <person name="Lowe R.G."/>
            <person name="Solomon P.S."/>
            <person name="Tan K.C."/>
            <person name="Schoch C.L."/>
            <person name="Spatafora J.W."/>
            <person name="Crous P.W."/>
            <person name="Kodira C."/>
            <person name="Birren B.W."/>
            <person name="Galagan J.E."/>
            <person name="Torriani S.F."/>
            <person name="McDonald B.A."/>
            <person name="Oliver R.P."/>
        </authorList>
    </citation>
    <scope>NUCLEOTIDE SEQUENCE [LARGE SCALE GENOMIC DNA]</scope>
    <source>
        <strain evidence="3">SN15 / ATCC MYA-4574 / FGSC 10173</strain>
    </source>
</reference>
<sequence length="36" mass="4310">MYFESKHERRRRDEKVGIPKLKRPGARPCRNIAARS</sequence>
<proteinExistence type="predicted"/>
<dbReference type="RefSeq" id="XP_001804636.1">
    <property type="nucleotide sequence ID" value="XM_001804584.1"/>
</dbReference>
<name>Q0U1S4_PHANO</name>
<dbReference type="Proteomes" id="UP000001055">
    <property type="component" value="Unassembled WGS sequence"/>
</dbReference>
<dbReference type="EMBL" id="CH445355">
    <property type="protein sequence ID" value="EAT78321.1"/>
    <property type="molecule type" value="Genomic_DNA"/>
</dbReference>
<organism evidence="2 3">
    <name type="scientific">Phaeosphaeria nodorum (strain SN15 / ATCC MYA-4574 / FGSC 10173)</name>
    <name type="common">Glume blotch fungus</name>
    <name type="synonym">Parastagonospora nodorum</name>
    <dbReference type="NCBI Taxonomy" id="321614"/>
    <lineage>
        <taxon>Eukaryota</taxon>
        <taxon>Fungi</taxon>
        <taxon>Dikarya</taxon>
        <taxon>Ascomycota</taxon>
        <taxon>Pezizomycotina</taxon>
        <taxon>Dothideomycetes</taxon>
        <taxon>Pleosporomycetidae</taxon>
        <taxon>Pleosporales</taxon>
        <taxon>Pleosporineae</taxon>
        <taxon>Phaeosphaeriaceae</taxon>
        <taxon>Parastagonospora</taxon>
    </lineage>
</organism>
<dbReference type="InParanoid" id="Q0U1S4"/>
<feature type="compositionally biased region" description="Basic and acidic residues" evidence="1">
    <location>
        <begin position="1"/>
        <end position="17"/>
    </location>
</feature>
<evidence type="ECO:0000256" key="1">
    <source>
        <dbReference type="SAM" id="MobiDB-lite"/>
    </source>
</evidence>
<evidence type="ECO:0000313" key="2">
    <source>
        <dbReference type="EMBL" id="EAT78321.1"/>
    </source>
</evidence>
<dbReference type="GeneID" id="5981560"/>
<dbReference type="KEGG" id="pno:SNOG_14450"/>
<gene>
    <name evidence="2" type="ORF">SNOG_14450</name>
</gene>
<dbReference type="AlphaFoldDB" id="Q0U1S4"/>